<evidence type="ECO:0000256" key="1">
    <source>
        <dbReference type="SAM" id="MobiDB-lite"/>
    </source>
</evidence>
<dbReference type="GeneID" id="25252777"/>
<sequence>MLPSHFPLPHQLPIIRLLYATFTQPNLNPNCSNTQPQRTSCELRHTTQSAVRLPTPAMPPNTTHQLRNTCSASNYNTTAVHAGLSPPSSANTLRNELPHQQPHSRLPHPHAVPHYSTKQTHRRLPRPHTTPAYTSLDPRITKLTFPRTPQTSRKRTSTTTHSNPAQTPILLHIQQRPTLHSTKLSPHRPPQRTTQFTPPTSSTFPHAITPSQCADTAVPSRLQRRTPIVYNRHSQSKPRTLAAHTRHKHPAHSLLQQSTSILLMLTSSRLFAHPPKAPMLPSHFPLPHQLPTIRLLYATFTQPNLNPNCSNTQPQRTSCELRHTTQSAVRLPTPAMPPNTTHQLRNTCSASNYNTTAVHAGLSPPSSANTLRNELPVSQVATIHACRSTHFTMHSRIRIPSSQHRPNTTPPPNN</sequence>
<protein>
    <submittedName>
        <fullName evidence="2">Uncharacterized protein</fullName>
    </submittedName>
</protein>
<feature type="region of interest" description="Disordered" evidence="1">
    <location>
        <begin position="394"/>
        <end position="414"/>
    </location>
</feature>
<name>U6L541_EIMTE</name>
<dbReference type="EMBL" id="HG678294">
    <property type="protein sequence ID" value="CDJ45492.1"/>
    <property type="molecule type" value="Genomic_DNA"/>
</dbReference>
<feature type="region of interest" description="Disordered" evidence="1">
    <location>
        <begin position="83"/>
        <end position="252"/>
    </location>
</feature>
<keyword evidence="3" id="KW-1185">Reference proteome</keyword>
<gene>
    <name evidence="2" type="ORF">ETH_00018195</name>
</gene>
<evidence type="ECO:0000313" key="2">
    <source>
        <dbReference type="EMBL" id="CDJ45492.1"/>
    </source>
</evidence>
<feature type="compositionally biased region" description="Low complexity" evidence="1">
    <location>
        <begin position="191"/>
        <end position="206"/>
    </location>
</feature>
<organism evidence="2 3">
    <name type="scientific">Eimeria tenella</name>
    <name type="common">Coccidian parasite</name>
    <dbReference type="NCBI Taxonomy" id="5802"/>
    <lineage>
        <taxon>Eukaryota</taxon>
        <taxon>Sar</taxon>
        <taxon>Alveolata</taxon>
        <taxon>Apicomplexa</taxon>
        <taxon>Conoidasida</taxon>
        <taxon>Coccidia</taxon>
        <taxon>Eucoccidiorida</taxon>
        <taxon>Eimeriorina</taxon>
        <taxon>Eimeriidae</taxon>
        <taxon>Eimeria</taxon>
    </lineage>
</organism>
<dbReference type="AlphaFoldDB" id="U6L541"/>
<dbReference type="RefSeq" id="XP_013236238.1">
    <property type="nucleotide sequence ID" value="XM_013380784.1"/>
</dbReference>
<accession>U6L541</accession>
<feature type="compositionally biased region" description="Polar residues" evidence="1">
    <location>
        <begin position="175"/>
        <end position="184"/>
    </location>
</feature>
<reference evidence="2" key="2">
    <citation type="submission" date="2013-10" db="EMBL/GenBank/DDBJ databases">
        <authorList>
            <person name="Aslett M."/>
        </authorList>
    </citation>
    <scope>NUCLEOTIDE SEQUENCE [LARGE SCALE GENOMIC DNA]</scope>
    <source>
        <strain evidence="2">Houghton</strain>
    </source>
</reference>
<dbReference type="VEuPathDB" id="ToxoDB:ETH_00018195"/>
<evidence type="ECO:0000313" key="3">
    <source>
        <dbReference type="Proteomes" id="UP000030747"/>
    </source>
</evidence>
<feature type="compositionally biased region" description="Low complexity" evidence="1">
    <location>
        <begin position="147"/>
        <end position="162"/>
    </location>
</feature>
<dbReference type="Proteomes" id="UP000030747">
    <property type="component" value="Unassembled WGS sequence"/>
</dbReference>
<proteinExistence type="predicted"/>
<reference evidence="2" key="1">
    <citation type="submission" date="2013-10" db="EMBL/GenBank/DDBJ databases">
        <title>Genomic analysis of the causative agents of coccidiosis in chickens.</title>
        <authorList>
            <person name="Reid A.J."/>
            <person name="Blake D."/>
            <person name="Billington K."/>
            <person name="Browne H."/>
            <person name="Dunn M."/>
            <person name="Hung S."/>
            <person name="Kawahara F."/>
            <person name="Miranda-Saavedra D."/>
            <person name="Mourier T."/>
            <person name="Nagra H."/>
            <person name="Otto T.D."/>
            <person name="Rawlings N."/>
            <person name="Sanchez A."/>
            <person name="Sanders M."/>
            <person name="Subramaniam C."/>
            <person name="Tay Y."/>
            <person name="Dear P."/>
            <person name="Doerig C."/>
            <person name="Gruber A."/>
            <person name="Parkinson J."/>
            <person name="Shirley M."/>
            <person name="Wan K.L."/>
            <person name="Berriman M."/>
            <person name="Tomley F."/>
            <person name="Pain A."/>
        </authorList>
    </citation>
    <scope>NUCLEOTIDE SEQUENCE [LARGE SCALE GENOMIC DNA]</scope>
    <source>
        <strain evidence="2">Houghton</strain>
    </source>
</reference>